<dbReference type="GO" id="GO:0004493">
    <property type="term" value="F:methylmalonyl-CoA epimerase activity"/>
    <property type="evidence" value="ECO:0007669"/>
    <property type="project" value="TreeGrafter"/>
</dbReference>
<evidence type="ECO:0000256" key="1">
    <source>
        <dbReference type="ARBA" id="ARBA00022723"/>
    </source>
</evidence>
<dbReference type="SUPFAM" id="SSF54593">
    <property type="entry name" value="Glyoxalase/Bleomycin resistance protein/Dihydroxybiphenyl dioxygenase"/>
    <property type="match status" value="1"/>
</dbReference>
<dbReference type="PANTHER" id="PTHR43048:SF3">
    <property type="entry name" value="METHYLMALONYL-COA EPIMERASE, MITOCHONDRIAL"/>
    <property type="match status" value="1"/>
</dbReference>
<dbReference type="InterPro" id="IPR037523">
    <property type="entry name" value="VOC_core"/>
</dbReference>
<reference evidence="3 4" key="1">
    <citation type="submission" date="2015-12" db="EMBL/GenBank/DDBJ databases">
        <authorList>
            <person name="Shamseldin A."/>
            <person name="Moawad H."/>
            <person name="Abd El-Rahim W.M."/>
            <person name="Sadowsky M.J."/>
        </authorList>
    </citation>
    <scope>NUCLEOTIDE SEQUENCE [LARGE SCALE GENOMIC DNA]</scope>
    <source>
        <strain evidence="3 4">SM2</strain>
    </source>
</reference>
<evidence type="ECO:0000313" key="4">
    <source>
        <dbReference type="Proteomes" id="UP000074119"/>
    </source>
</evidence>
<dbReference type="Pfam" id="PF00903">
    <property type="entry name" value="Glyoxalase"/>
    <property type="match status" value="2"/>
</dbReference>
<gene>
    <name evidence="3" type="ORF">AZF00_17835</name>
</gene>
<accession>A0A127M9X0</accession>
<sequence>MSGALVKDIAYVRIVTSNFVESIDFAVNVLGLEISFKDKNKAYLRSDNRYCTICYEYGVNSEQVVGFEIDGPNELRVATNALEERGVPLRWGTREECAERHVEEFISFSDPSGNMIEMVTYPEYTGRRHYPSRDAGITKFSHVGLFSKDPRSDQDFWCSIFNGRVSDWAGQIALLRFNEVHHTLALTPREESGIHHINFQVESIDDVMRSYYFLRERGTKIIFGPGRHPTSSAVFLYFQGPDNLVYEYSCGVRSILDEEGHRPRQFSRSNWGACLWGARPNGFLPDG</sequence>
<organism evidence="3 4">
    <name type="scientific">Zhongshania aliphaticivorans</name>
    <dbReference type="NCBI Taxonomy" id="1470434"/>
    <lineage>
        <taxon>Bacteria</taxon>
        <taxon>Pseudomonadati</taxon>
        <taxon>Pseudomonadota</taxon>
        <taxon>Gammaproteobacteria</taxon>
        <taxon>Cellvibrionales</taxon>
        <taxon>Spongiibacteraceae</taxon>
        <taxon>Zhongshania</taxon>
    </lineage>
</organism>
<feature type="domain" description="VOC" evidence="2">
    <location>
        <begin position="8"/>
        <end position="121"/>
    </location>
</feature>
<name>A0A127M9X0_9GAMM</name>
<dbReference type="KEGG" id="zal:AZF00_17835"/>
<evidence type="ECO:0000313" key="3">
    <source>
        <dbReference type="EMBL" id="AMO70047.1"/>
    </source>
</evidence>
<dbReference type="GO" id="GO:0046872">
    <property type="term" value="F:metal ion binding"/>
    <property type="evidence" value="ECO:0007669"/>
    <property type="project" value="UniProtKB-KW"/>
</dbReference>
<dbReference type="EMBL" id="CP014544">
    <property type="protein sequence ID" value="AMO70047.1"/>
    <property type="molecule type" value="Genomic_DNA"/>
</dbReference>
<feature type="domain" description="VOC" evidence="2">
    <location>
        <begin position="139"/>
        <end position="251"/>
    </location>
</feature>
<dbReference type="RefSeq" id="WP_062384532.1">
    <property type="nucleotide sequence ID" value="NZ_CP014544.1"/>
</dbReference>
<proteinExistence type="predicted"/>
<dbReference type="AlphaFoldDB" id="A0A127M9X0"/>
<dbReference type="GO" id="GO:0046491">
    <property type="term" value="P:L-methylmalonyl-CoA metabolic process"/>
    <property type="evidence" value="ECO:0007669"/>
    <property type="project" value="TreeGrafter"/>
</dbReference>
<protein>
    <submittedName>
        <fullName evidence="3">Oxidoreductase</fullName>
    </submittedName>
</protein>
<keyword evidence="1" id="KW-0479">Metal-binding</keyword>
<dbReference type="PROSITE" id="PS51819">
    <property type="entry name" value="VOC"/>
    <property type="match status" value="2"/>
</dbReference>
<evidence type="ECO:0000259" key="2">
    <source>
        <dbReference type="PROSITE" id="PS51819"/>
    </source>
</evidence>
<dbReference type="Gene3D" id="3.10.180.10">
    <property type="entry name" value="2,3-Dihydroxybiphenyl 1,2-Dioxygenase, domain 1"/>
    <property type="match status" value="2"/>
</dbReference>
<dbReference type="InterPro" id="IPR029068">
    <property type="entry name" value="Glyas_Bleomycin-R_OHBP_Dase"/>
</dbReference>
<dbReference type="Proteomes" id="UP000074119">
    <property type="component" value="Chromosome"/>
</dbReference>
<dbReference type="InterPro" id="IPR004360">
    <property type="entry name" value="Glyas_Fos-R_dOase_dom"/>
</dbReference>
<dbReference type="PANTHER" id="PTHR43048">
    <property type="entry name" value="METHYLMALONYL-COA EPIMERASE"/>
    <property type="match status" value="1"/>
</dbReference>
<dbReference type="STRING" id="1470434.AZF00_17835"/>
<dbReference type="InterPro" id="IPR051785">
    <property type="entry name" value="MMCE/EMCE_epimerase"/>
</dbReference>
<dbReference type="CDD" id="cd08361">
    <property type="entry name" value="PpCmtC_N"/>
    <property type="match status" value="1"/>
</dbReference>